<keyword evidence="2" id="KW-0812">Transmembrane</keyword>
<keyword evidence="3" id="KW-0732">Signal</keyword>
<feature type="compositionally biased region" description="Basic and acidic residues" evidence="1">
    <location>
        <begin position="221"/>
        <end position="230"/>
    </location>
</feature>
<feature type="signal peptide" evidence="3">
    <location>
        <begin position="1"/>
        <end position="19"/>
    </location>
</feature>
<dbReference type="OrthoDB" id="5338512at2759"/>
<gene>
    <name evidence="4" type="ORF">C2857_005176</name>
</gene>
<proteinExistence type="predicted"/>
<feature type="chain" id="PRO_5034159106" description="Mid2 domain-containing protein" evidence="3">
    <location>
        <begin position="20"/>
        <end position="425"/>
    </location>
</feature>
<feature type="region of interest" description="Disordered" evidence="1">
    <location>
        <begin position="270"/>
        <end position="320"/>
    </location>
</feature>
<reference evidence="4 5" key="1">
    <citation type="journal article" date="2018" name="PLoS Genet.">
        <title>Repeat elements organise 3D genome structure and mediate transcription in the filamentous fungus Epichloe festucae.</title>
        <authorList>
            <person name="Winter D.J."/>
            <person name="Ganley A.R.D."/>
            <person name="Young C.A."/>
            <person name="Liachko I."/>
            <person name="Schardl C.L."/>
            <person name="Dupont P.Y."/>
            <person name="Berry D."/>
            <person name="Ram A."/>
            <person name="Scott B."/>
            <person name="Cox M.P."/>
        </authorList>
    </citation>
    <scope>NUCLEOTIDE SEQUENCE [LARGE SCALE GENOMIC DNA]</scope>
    <source>
        <strain evidence="4 5">Fl1</strain>
    </source>
</reference>
<evidence type="ECO:0008006" key="6">
    <source>
        <dbReference type="Google" id="ProtNLM"/>
    </source>
</evidence>
<keyword evidence="2" id="KW-0472">Membrane</keyword>
<feature type="region of interest" description="Disordered" evidence="1">
    <location>
        <begin position="138"/>
        <end position="192"/>
    </location>
</feature>
<protein>
    <recommendedName>
        <fullName evidence="6">Mid2 domain-containing protein</fullName>
    </recommendedName>
</protein>
<feature type="compositionally biased region" description="Polar residues" evidence="1">
    <location>
        <begin position="292"/>
        <end position="304"/>
    </location>
</feature>
<evidence type="ECO:0000313" key="4">
    <source>
        <dbReference type="EMBL" id="QPH00997.1"/>
    </source>
</evidence>
<feature type="compositionally biased region" description="Low complexity" evidence="1">
    <location>
        <begin position="150"/>
        <end position="188"/>
    </location>
</feature>
<dbReference type="EMBL" id="CP031387">
    <property type="protein sequence ID" value="QPH00997.1"/>
    <property type="molecule type" value="Genomic_DNA"/>
</dbReference>
<keyword evidence="5" id="KW-1185">Reference proteome</keyword>
<evidence type="ECO:0000256" key="1">
    <source>
        <dbReference type="SAM" id="MobiDB-lite"/>
    </source>
</evidence>
<organism evidence="4 5">
    <name type="scientific">Epichloe festucae (strain Fl1)</name>
    <dbReference type="NCBI Taxonomy" id="877507"/>
    <lineage>
        <taxon>Eukaryota</taxon>
        <taxon>Fungi</taxon>
        <taxon>Dikarya</taxon>
        <taxon>Ascomycota</taxon>
        <taxon>Pezizomycotina</taxon>
        <taxon>Sordariomycetes</taxon>
        <taxon>Hypocreomycetidae</taxon>
        <taxon>Hypocreales</taxon>
        <taxon>Clavicipitaceae</taxon>
        <taxon>Epichloe</taxon>
    </lineage>
</organism>
<accession>A0A7S9KSL6</accession>
<sequence length="425" mass="44394">MARLPVSLRLLLFAAMASSSPTIFARNEKCAAEGLQSCASQGLSDAFCCESGRTCVALAGNSTVMCCPNNSSCEAIRPITCDVGAQNPDTNLRAPIKTLASKSKLPKCANSDSCCPFGFTCADDGKLCVKDKDQSQAPEGYTAIPSPIKTSVSVSTGTPSSSATASATAPATAPAPTEPSRAPSPESTGPEKTSIIVGAVGGALALLLLAVIIFLCVRSRKGDSGSDKSTRSQPSGSGLHGNMISGPIMNPESSYRTDFIRKSSSARSSVSRSLASGFSRTPRLEHAPPPNSRTSIPNPFNSPHPSGVSPAVSTYSSISDHDDRVHRGVVGARLKPIRTLAPSSWLESRRISRRNLERDTSSSSESISVFADANTVNGDKGGQSHNRQTSFSAMMEEAKMGHVHRGQAYVPGGTKRHVPGTTPRI</sequence>
<feature type="compositionally biased region" description="Low complexity" evidence="1">
    <location>
        <begin position="270"/>
        <end position="280"/>
    </location>
</feature>
<dbReference type="AlphaFoldDB" id="A0A7S9KSL6"/>
<evidence type="ECO:0000256" key="3">
    <source>
        <dbReference type="SAM" id="SignalP"/>
    </source>
</evidence>
<evidence type="ECO:0000256" key="2">
    <source>
        <dbReference type="SAM" id="Phobius"/>
    </source>
</evidence>
<feature type="region of interest" description="Disordered" evidence="1">
    <location>
        <begin position="221"/>
        <end position="254"/>
    </location>
</feature>
<feature type="transmembrane region" description="Helical" evidence="2">
    <location>
        <begin position="195"/>
        <end position="217"/>
    </location>
</feature>
<dbReference type="Proteomes" id="UP000594364">
    <property type="component" value="Chromosome 3"/>
</dbReference>
<name>A0A7S9KSL6_EPIFF</name>
<evidence type="ECO:0000313" key="5">
    <source>
        <dbReference type="Proteomes" id="UP000594364"/>
    </source>
</evidence>
<keyword evidence="2" id="KW-1133">Transmembrane helix</keyword>